<sequence>MKIKFIKSNIVFAAFIATALMLNSSSCKKDSANTTDATVTEADAAELTTAAVSPETGGMTAQLSSSITINNTVTLSCGVTKDSTIVKSSAAGASPSYSYNLNWNYLLTCNGIFPSQLAFNFSGTGVYDGPRISSNDKSAGSFVLTGLQGSASQYSFTSAYTRTGTTTSKIARQYTFTSNIKITSSNIVVNKSTQQIVSGTAAVTITATSTSGKTFNFNGTITFLGGQKASVVLNSGTAYTIQW</sequence>
<dbReference type="AlphaFoldDB" id="A0A223NW30"/>
<organism evidence="2 3">
    <name type="scientific">Mucilaginibacter xinganensis</name>
    <dbReference type="NCBI Taxonomy" id="1234841"/>
    <lineage>
        <taxon>Bacteria</taxon>
        <taxon>Pseudomonadati</taxon>
        <taxon>Bacteroidota</taxon>
        <taxon>Sphingobacteriia</taxon>
        <taxon>Sphingobacteriales</taxon>
        <taxon>Sphingobacteriaceae</taxon>
        <taxon>Mucilaginibacter</taxon>
    </lineage>
</organism>
<dbReference type="KEGG" id="muc:MuYL_2193"/>
<reference evidence="2 3" key="1">
    <citation type="submission" date="2017-08" db="EMBL/GenBank/DDBJ databases">
        <title>Complete genome sequence of Mucilaginibacter sp. strain BJC16-A31.</title>
        <authorList>
            <consortium name="Henan University of Science and Technology"/>
            <person name="You X."/>
        </authorList>
    </citation>
    <scope>NUCLEOTIDE SEQUENCE [LARGE SCALE GENOMIC DNA]</scope>
    <source>
        <strain evidence="2 3">BJC16-A31</strain>
    </source>
</reference>
<name>A0A223NW30_9SPHI</name>
<evidence type="ECO:0000313" key="3">
    <source>
        <dbReference type="Proteomes" id="UP000215002"/>
    </source>
</evidence>
<dbReference type="OrthoDB" id="645487at2"/>
<evidence type="ECO:0000313" key="2">
    <source>
        <dbReference type="EMBL" id="ASU34083.1"/>
    </source>
</evidence>
<accession>A0A223NW30</accession>
<keyword evidence="1" id="KW-0732">Signal</keyword>
<dbReference type="RefSeq" id="WP_094570475.1">
    <property type="nucleotide sequence ID" value="NZ_CP022743.1"/>
</dbReference>
<proteinExistence type="predicted"/>
<evidence type="ECO:0008006" key="4">
    <source>
        <dbReference type="Google" id="ProtNLM"/>
    </source>
</evidence>
<keyword evidence="3" id="KW-1185">Reference proteome</keyword>
<feature type="chain" id="PRO_5012375144" description="Lipoprotein" evidence="1">
    <location>
        <begin position="20"/>
        <end position="243"/>
    </location>
</feature>
<gene>
    <name evidence="2" type="ORF">MuYL_2193</name>
</gene>
<dbReference type="Proteomes" id="UP000215002">
    <property type="component" value="Chromosome"/>
</dbReference>
<feature type="signal peptide" evidence="1">
    <location>
        <begin position="1"/>
        <end position="19"/>
    </location>
</feature>
<dbReference type="EMBL" id="CP022743">
    <property type="protein sequence ID" value="ASU34083.1"/>
    <property type="molecule type" value="Genomic_DNA"/>
</dbReference>
<evidence type="ECO:0000256" key="1">
    <source>
        <dbReference type="SAM" id="SignalP"/>
    </source>
</evidence>
<protein>
    <recommendedName>
        <fullName evidence="4">Lipoprotein</fullName>
    </recommendedName>
</protein>